<dbReference type="AlphaFoldDB" id="A0A1H0UKL3"/>
<dbReference type="Proteomes" id="UP000181686">
    <property type="component" value="Unassembled WGS sequence"/>
</dbReference>
<dbReference type="Proteomes" id="UP000182654">
    <property type="component" value="Chromosome I"/>
</dbReference>
<sequence>MPIEPNYPGIGANYGGVDNAEAKIINDQLQREKNAQNIKQTVDSMLLDYSNKVMQQIGSARA</sequence>
<protein>
    <submittedName>
        <fullName evidence="1">Uncharacterized protein</fullName>
    </submittedName>
</protein>
<evidence type="ECO:0000313" key="2">
    <source>
        <dbReference type="EMBL" id="SDP66610.1"/>
    </source>
</evidence>
<proteinExistence type="predicted"/>
<evidence type="ECO:0000313" key="4">
    <source>
        <dbReference type="Proteomes" id="UP000182654"/>
    </source>
</evidence>
<reference evidence="1 3" key="1">
    <citation type="submission" date="2016-08" db="EMBL/GenBank/DDBJ databases">
        <title>Draft genome sequence of the type strain of Pseudomonas extremorientalis LMG 19695T isolated from drinking water reservoir.</title>
        <authorList>
            <person name="Tambong J.T."/>
        </authorList>
    </citation>
    <scope>NUCLEOTIDE SEQUENCE [LARGE SCALE GENOMIC DNA]</scope>
    <source>
        <strain evidence="1 3">LMG 19695</strain>
    </source>
</reference>
<accession>A0A1H0UKL3</accession>
<dbReference type="EMBL" id="MDGK01000052">
    <property type="protein sequence ID" value="OIN06286.1"/>
    <property type="molecule type" value="Genomic_DNA"/>
</dbReference>
<reference evidence="2 4" key="2">
    <citation type="submission" date="2016-10" db="EMBL/GenBank/DDBJ databases">
        <authorList>
            <person name="Varghese N."/>
            <person name="Submissions S."/>
        </authorList>
    </citation>
    <scope>NUCLEOTIDE SEQUENCE [LARGE SCALE GENOMIC DNA]</scope>
    <source>
        <strain evidence="2 4">BS2774</strain>
    </source>
</reference>
<gene>
    <name evidence="1" type="ORF">BFN10_19400</name>
    <name evidence="2" type="ORF">SAMN04490184_4296</name>
</gene>
<keyword evidence="4" id="KW-1185">Reference proteome</keyword>
<organism evidence="1 3">
    <name type="scientific">Pseudomonas extremorientalis</name>
    <dbReference type="NCBI Taxonomy" id="169669"/>
    <lineage>
        <taxon>Bacteria</taxon>
        <taxon>Pseudomonadati</taxon>
        <taxon>Pseudomonadota</taxon>
        <taxon>Gammaproteobacteria</taxon>
        <taxon>Pseudomonadales</taxon>
        <taxon>Pseudomonadaceae</taxon>
        <taxon>Pseudomonas</taxon>
    </lineage>
</organism>
<evidence type="ECO:0000313" key="1">
    <source>
        <dbReference type="EMBL" id="OIN06286.1"/>
    </source>
</evidence>
<name>A0A1H0UKL3_9PSED</name>
<dbReference type="EMBL" id="LT629708">
    <property type="protein sequence ID" value="SDP66610.1"/>
    <property type="molecule type" value="Genomic_DNA"/>
</dbReference>
<dbReference type="RefSeq" id="WP_071491033.1">
    <property type="nucleotide sequence ID" value="NZ_CP117459.1"/>
</dbReference>
<evidence type="ECO:0000313" key="3">
    <source>
        <dbReference type="Proteomes" id="UP000181686"/>
    </source>
</evidence>